<dbReference type="GO" id="GO:0004341">
    <property type="term" value="F:gluconolactonase activity"/>
    <property type="evidence" value="ECO:0007669"/>
    <property type="project" value="TreeGrafter"/>
</dbReference>
<feature type="binding site" evidence="3">
    <location>
        <position position="107"/>
    </location>
    <ligand>
        <name>a divalent metal cation</name>
        <dbReference type="ChEBI" id="CHEBI:60240"/>
    </ligand>
</feature>
<feature type="domain" description="SMP-30/Gluconolactonase/LRE-like region" evidence="4">
    <location>
        <begin position="80"/>
        <end position="205"/>
    </location>
</feature>
<dbReference type="PANTHER" id="PTHR10907">
    <property type="entry name" value="REGUCALCIN"/>
    <property type="match status" value="1"/>
</dbReference>
<protein>
    <recommendedName>
        <fullName evidence="4">SMP-30/Gluconolactonase/LRE-like region domain-containing protein</fullName>
    </recommendedName>
</protein>
<dbReference type="Gene3D" id="2.120.10.30">
    <property type="entry name" value="TolB, C-terminal domain"/>
    <property type="match status" value="1"/>
</dbReference>
<dbReference type="InterPro" id="IPR013658">
    <property type="entry name" value="SGL"/>
</dbReference>
<evidence type="ECO:0000313" key="5">
    <source>
        <dbReference type="EMBL" id="KAJ8944493.1"/>
    </source>
</evidence>
<dbReference type="AlphaFoldDB" id="A0AAV8Y1D5"/>
<dbReference type="SUPFAM" id="SSF63829">
    <property type="entry name" value="Calcium-dependent phosphotriesterase"/>
    <property type="match status" value="1"/>
</dbReference>
<reference evidence="5" key="1">
    <citation type="journal article" date="2023" name="Insect Mol. Biol.">
        <title>Genome sequencing provides insights into the evolution of gene families encoding plant cell wall-degrading enzymes in longhorned beetles.</title>
        <authorList>
            <person name="Shin N.R."/>
            <person name="Okamura Y."/>
            <person name="Kirsch R."/>
            <person name="Pauchet Y."/>
        </authorList>
    </citation>
    <scope>NUCLEOTIDE SEQUENCE</scope>
    <source>
        <strain evidence="5">AMC_N1</strain>
    </source>
</reference>
<evidence type="ECO:0000256" key="3">
    <source>
        <dbReference type="PIRSR" id="PIRSR605511-2"/>
    </source>
</evidence>
<dbReference type="PANTHER" id="PTHR10907:SF66">
    <property type="entry name" value="MIP34848P1-RELATED"/>
    <property type="match status" value="1"/>
</dbReference>
<dbReference type="PRINTS" id="PR01790">
    <property type="entry name" value="SMP30FAMILY"/>
</dbReference>
<keyword evidence="3" id="KW-0862">Zinc</keyword>
<name>A0AAV8Y1D5_9CUCU</name>
<comment type="cofactor">
    <cofactor evidence="3">
        <name>Zn(2+)</name>
        <dbReference type="ChEBI" id="CHEBI:29105"/>
    </cofactor>
    <text evidence="3">Binds 1 divalent metal cation per subunit.</text>
</comment>
<evidence type="ECO:0000259" key="4">
    <source>
        <dbReference type="Pfam" id="PF08450"/>
    </source>
</evidence>
<evidence type="ECO:0000256" key="2">
    <source>
        <dbReference type="PIRSR" id="PIRSR605511-1"/>
    </source>
</evidence>
<dbReference type="InterPro" id="IPR011042">
    <property type="entry name" value="6-blade_b-propeller_TolB-like"/>
</dbReference>
<dbReference type="InterPro" id="IPR005511">
    <property type="entry name" value="SMP-30"/>
</dbReference>
<comment type="similarity">
    <text evidence="1">Belongs to the SMP-30/CGR1 family.</text>
</comment>
<dbReference type="Proteomes" id="UP001162162">
    <property type="component" value="Unassembled WGS sequence"/>
</dbReference>
<accession>A0AAV8Y1D5</accession>
<organism evidence="5 6">
    <name type="scientific">Aromia moschata</name>
    <dbReference type="NCBI Taxonomy" id="1265417"/>
    <lineage>
        <taxon>Eukaryota</taxon>
        <taxon>Metazoa</taxon>
        <taxon>Ecdysozoa</taxon>
        <taxon>Arthropoda</taxon>
        <taxon>Hexapoda</taxon>
        <taxon>Insecta</taxon>
        <taxon>Pterygota</taxon>
        <taxon>Neoptera</taxon>
        <taxon>Endopterygota</taxon>
        <taxon>Coleoptera</taxon>
        <taxon>Polyphaga</taxon>
        <taxon>Cucujiformia</taxon>
        <taxon>Chrysomeloidea</taxon>
        <taxon>Cerambycidae</taxon>
        <taxon>Cerambycinae</taxon>
        <taxon>Callichromatini</taxon>
        <taxon>Aromia</taxon>
    </lineage>
</organism>
<feature type="binding site" evidence="3">
    <location>
        <position position="163"/>
    </location>
    <ligand>
        <name>a divalent metal cation</name>
        <dbReference type="ChEBI" id="CHEBI:60240"/>
    </ligand>
</feature>
<dbReference type="GO" id="GO:0005509">
    <property type="term" value="F:calcium ion binding"/>
    <property type="evidence" value="ECO:0007669"/>
    <property type="project" value="TreeGrafter"/>
</dbReference>
<dbReference type="GO" id="GO:0019853">
    <property type="term" value="P:L-ascorbic acid biosynthetic process"/>
    <property type="evidence" value="ECO:0007669"/>
    <property type="project" value="TreeGrafter"/>
</dbReference>
<proteinExistence type="inferred from homology"/>
<evidence type="ECO:0000313" key="6">
    <source>
        <dbReference type="Proteomes" id="UP001162162"/>
    </source>
</evidence>
<comment type="caution">
    <text evidence="5">The sequence shown here is derived from an EMBL/GenBank/DDBJ whole genome shotgun (WGS) entry which is preliminary data.</text>
</comment>
<dbReference type="EMBL" id="JAPWTK010000250">
    <property type="protein sequence ID" value="KAJ8944493.1"/>
    <property type="molecule type" value="Genomic_DNA"/>
</dbReference>
<sequence length="206" mass="23483">MSHFQSHCLKQLKRQKWKNSHNSLFSLDLPQLLTLFLDLRFPKTLHLDLLVPKKHRLDHPKPNENDQINCGHDVSMKTIETGEEMGSLYTFQNKKVTTVLPKVGLSNGLAFDDKLKKFYYIDTFSGTLDQYDFDIAKGTISNGKPIYTLNPRRGLNEFKQGLDGMTIDIDGNLWVAVFNASKVIKIDPRKPETVALSIQLPAKQVI</sequence>
<keyword evidence="3" id="KW-0479">Metal-binding</keyword>
<dbReference type="Pfam" id="PF08450">
    <property type="entry name" value="SGL"/>
    <property type="match status" value="1"/>
</dbReference>
<keyword evidence="6" id="KW-1185">Reference proteome</keyword>
<gene>
    <name evidence="5" type="ORF">NQ318_011751</name>
</gene>
<evidence type="ECO:0000256" key="1">
    <source>
        <dbReference type="ARBA" id="ARBA00008853"/>
    </source>
</evidence>
<feature type="active site" description="Proton donor/acceptor" evidence="2">
    <location>
        <position position="163"/>
    </location>
</feature>